<sequence length="453" mass="49149">MVNSLVLFTALAMCTVVSSKVQKIDLQYKPSLKMRLYQEGKLEQYLKDKAALTNKRSALDSPSTPVIDYDDMAYMAQITLGTPAQQFVVFLDSGSSNLWVPDVSCAEGQSDTCGTYCKQTPYETCLTFCQPKCCKGSGSTLEVRNACTAKHSFNQSLSSTYERQPGSFQMSYQTGDVSGFFGQDTFCVGIQALAGWPTLVPGLTLLDPGYFQLHNTTLCATGQIFGQVTTMAEGFDKQPEDGMLGLGWPALAVNSITPPMFNLLNQGELDMPYFVVYMRHLGMHSDLSGGQLTVGGLDTEHCSATYDKIPLTSRTFWQFKMSSVSAGSYTAAPSSGWQAISDTASTFIGGPKTIVDNIAKAVNAKWRESLGSYFIECGGNDADISFGINGNTYTMTQRNYKISMGAGVCMFAFFPSTAGGFSPSWMLGPPLIREYCQIHDMQAGTIGMAKVIS</sequence>
<dbReference type="OrthoDB" id="5839471at2759"/>
<evidence type="ECO:0000256" key="4">
    <source>
        <dbReference type="ARBA" id="ARBA00022670"/>
    </source>
</evidence>
<evidence type="ECO:0000256" key="6">
    <source>
        <dbReference type="ARBA" id="ARBA00022750"/>
    </source>
</evidence>
<dbReference type="GO" id="GO:0005764">
    <property type="term" value="C:lysosome"/>
    <property type="evidence" value="ECO:0007669"/>
    <property type="project" value="TreeGrafter"/>
</dbReference>
<keyword evidence="3" id="KW-0964">Secreted</keyword>
<evidence type="ECO:0000256" key="10">
    <source>
        <dbReference type="ARBA" id="ARBA00023180"/>
    </source>
</evidence>
<feature type="chain" id="PRO_5001492145" description="Peptidase A1 domain-containing protein" evidence="13">
    <location>
        <begin position="20"/>
        <end position="453"/>
    </location>
</feature>
<dbReference type="STRING" id="53326.A0A016WXS8"/>
<evidence type="ECO:0000256" key="9">
    <source>
        <dbReference type="ARBA" id="ARBA00023157"/>
    </source>
</evidence>
<evidence type="ECO:0000256" key="8">
    <source>
        <dbReference type="ARBA" id="ARBA00023145"/>
    </source>
</evidence>
<dbReference type="SUPFAM" id="SSF50630">
    <property type="entry name" value="Acid proteases"/>
    <property type="match status" value="1"/>
</dbReference>
<dbReference type="InterPro" id="IPR021109">
    <property type="entry name" value="Peptidase_aspartic_dom_sf"/>
</dbReference>
<dbReference type="PANTHER" id="PTHR47966:SF5">
    <property type="entry name" value="ASPARTIC PROTEASE 10"/>
    <property type="match status" value="1"/>
</dbReference>
<evidence type="ECO:0000256" key="5">
    <source>
        <dbReference type="ARBA" id="ARBA00022729"/>
    </source>
</evidence>
<gene>
    <name evidence="15" type="primary">Acey_s0455.g1750</name>
    <name evidence="15" type="synonym">Acey-C15C8.3</name>
    <name evidence="15" type="ORF">Y032_0455g1750</name>
</gene>
<dbReference type="InterPro" id="IPR033121">
    <property type="entry name" value="PEPTIDASE_A1"/>
</dbReference>
<evidence type="ECO:0000256" key="13">
    <source>
        <dbReference type="SAM" id="SignalP"/>
    </source>
</evidence>
<evidence type="ECO:0000313" key="15">
    <source>
        <dbReference type="EMBL" id="EYC44609.1"/>
    </source>
</evidence>
<keyword evidence="4" id="KW-0645">Protease</keyword>
<comment type="similarity">
    <text evidence="2">Belongs to the peptidase A1 family.</text>
</comment>
<evidence type="ECO:0000256" key="3">
    <source>
        <dbReference type="ARBA" id="ARBA00022525"/>
    </source>
</evidence>
<organism evidence="15 16">
    <name type="scientific">Ancylostoma ceylanicum</name>
    <dbReference type="NCBI Taxonomy" id="53326"/>
    <lineage>
        <taxon>Eukaryota</taxon>
        <taxon>Metazoa</taxon>
        <taxon>Ecdysozoa</taxon>
        <taxon>Nematoda</taxon>
        <taxon>Chromadorea</taxon>
        <taxon>Rhabditida</taxon>
        <taxon>Rhabditina</taxon>
        <taxon>Rhabditomorpha</taxon>
        <taxon>Strongyloidea</taxon>
        <taxon>Ancylostomatidae</taxon>
        <taxon>Ancylostomatinae</taxon>
        <taxon>Ancylostoma</taxon>
    </lineage>
</organism>
<comment type="subcellular location">
    <subcellularLocation>
        <location evidence="1">Secreted</location>
    </subcellularLocation>
</comment>
<name>A0A016WXS8_9BILA</name>
<dbReference type="PANTHER" id="PTHR47966">
    <property type="entry name" value="BETA-SITE APP-CLEAVING ENZYME, ISOFORM A-RELATED"/>
    <property type="match status" value="1"/>
</dbReference>
<keyword evidence="10" id="KW-0325">Glycoprotein</keyword>
<keyword evidence="9 12" id="KW-1015">Disulfide bond</keyword>
<dbReference type="GO" id="GO:0005576">
    <property type="term" value="C:extracellular region"/>
    <property type="evidence" value="ECO:0007669"/>
    <property type="project" value="UniProtKB-SubCell"/>
</dbReference>
<feature type="signal peptide" evidence="13">
    <location>
        <begin position="1"/>
        <end position="19"/>
    </location>
</feature>
<dbReference type="CDD" id="cd05471">
    <property type="entry name" value="pepsin_like"/>
    <property type="match status" value="1"/>
</dbReference>
<keyword evidence="8" id="KW-0865">Zymogen</keyword>
<dbReference type="InterPro" id="IPR001461">
    <property type="entry name" value="Aspartic_peptidase_A1"/>
</dbReference>
<evidence type="ECO:0000313" key="16">
    <source>
        <dbReference type="Proteomes" id="UP000024635"/>
    </source>
</evidence>
<dbReference type="Gene3D" id="2.40.70.10">
    <property type="entry name" value="Acid Proteases"/>
    <property type="match status" value="2"/>
</dbReference>
<dbReference type="PRINTS" id="PR00792">
    <property type="entry name" value="PEPSIN"/>
</dbReference>
<keyword evidence="16" id="KW-1185">Reference proteome</keyword>
<proteinExistence type="inferred from homology"/>
<dbReference type="FunFam" id="2.40.70.10:FF:000058">
    <property type="entry name" value="ASpartyl Protease"/>
    <property type="match status" value="1"/>
</dbReference>
<dbReference type="Pfam" id="PF00026">
    <property type="entry name" value="Asp"/>
    <property type="match status" value="2"/>
</dbReference>
<dbReference type="EMBL" id="JARK01000055">
    <property type="protein sequence ID" value="EYC44609.1"/>
    <property type="molecule type" value="Genomic_DNA"/>
</dbReference>
<dbReference type="AlphaFoldDB" id="A0A016WXS8"/>
<feature type="disulfide bond" evidence="12">
    <location>
        <begin position="105"/>
        <end position="147"/>
    </location>
</feature>
<keyword evidence="6" id="KW-0064">Aspartyl protease</keyword>
<reference evidence="16" key="1">
    <citation type="journal article" date="2015" name="Nat. Genet.">
        <title>The genome and transcriptome of the zoonotic hookworm Ancylostoma ceylanicum identify infection-specific gene families.</title>
        <authorList>
            <person name="Schwarz E.M."/>
            <person name="Hu Y."/>
            <person name="Antoshechkin I."/>
            <person name="Miller M.M."/>
            <person name="Sternberg P.W."/>
            <person name="Aroian R.V."/>
        </authorList>
    </citation>
    <scope>NUCLEOTIDE SEQUENCE</scope>
    <source>
        <strain evidence="16">HY135</strain>
    </source>
</reference>
<keyword evidence="7" id="KW-0378">Hydrolase</keyword>
<feature type="active site" evidence="11">
    <location>
        <position position="342"/>
    </location>
</feature>
<evidence type="ECO:0000256" key="7">
    <source>
        <dbReference type="ARBA" id="ARBA00022801"/>
    </source>
</evidence>
<feature type="active site" evidence="11">
    <location>
        <position position="92"/>
    </location>
</feature>
<dbReference type="GO" id="GO:0004190">
    <property type="term" value="F:aspartic-type endopeptidase activity"/>
    <property type="evidence" value="ECO:0007669"/>
    <property type="project" value="UniProtKB-KW"/>
</dbReference>
<evidence type="ECO:0000259" key="14">
    <source>
        <dbReference type="PROSITE" id="PS51767"/>
    </source>
</evidence>
<dbReference type="InterPro" id="IPR034164">
    <property type="entry name" value="Pepsin-like_dom"/>
</dbReference>
<protein>
    <recommendedName>
        <fullName evidence="14">Peptidase A1 domain-containing protein</fullName>
    </recommendedName>
</protein>
<evidence type="ECO:0000256" key="2">
    <source>
        <dbReference type="ARBA" id="ARBA00007447"/>
    </source>
</evidence>
<dbReference type="PROSITE" id="PS51767">
    <property type="entry name" value="PEPTIDASE_A1"/>
    <property type="match status" value="1"/>
</dbReference>
<feature type="disulfide bond" evidence="12">
    <location>
        <begin position="377"/>
        <end position="409"/>
    </location>
</feature>
<dbReference type="GO" id="GO:0006508">
    <property type="term" value="P:proteolysis"/>
    <property type="evidence" value="ECO:0007669"/>
    <property type="project" value="UniProtKB-KW"/>
</dbReference>
<dbReference type="Proteomes" id="UP000024635">
    <property type="component" value="Unassembled WGS sequence"/>
</dbReference>
<evidence type="ECO:0000256" key="1">
    <source>
        <dbReference type="ARBA" id="ARBA00004613"/>
    </source>
</evidence>
<evidence type="ECO:0000256" key="11">
    <source>
        <dbReference type="PIRSR" id="PIRSR601461-1"/>
    </source>
</evidence>
<keyword evidence="5 13" id="KW-0732">Signal</keyword>
<comment type="caution">
    <text evidence="15">The sequence shown here is derived from an EMBL/GenBank/DDBJ whole genome shotgun (WGS) entry which is preliminary data.</text>
</comment>
<accession>A0A016WXS8</accession>
<feature type="domain" description="Peptidase A1" evidence="14">
    <location>
        <begin position="74"/>
        <end position="449"/>
    </location>
</feature>
<evidence type="ECO:0000256" key="12">
    <source>
        <dbReference type="PIRSR" id="PIRSR601461-2"/>
    </source>
</evidence>